<dbReference type="EMBL" id="CAJJDM010000009">
    <property type="protein sequence ID" value="CAD8047810.1"/>
    <property type="molecule type" value="Genomic_DNA"/>
</dbReference>
<dbReference type="Proteomes" id="UP000688137">
    <property type="component" value="Unassembled WGS sequence"/>
</dbReference>
<name>A0A8S1K4K0_PARPR</name>
<comment type="caution">
    <text evidence="1">The sequence shown here is derived from an EMBL/GenBank/DDBJ whole genome shotgun (WGS) entry which is preliminary data.</text>
</comment>
<dbReference type="AlphaFoldDB" id="A0A8S1K4K0"/>
<protein>
    <submittedName>
        <fullName evidence="1">Uncharacterized protein</fullName>
    </submittedName>
</protein>
<sequence length="427" mass="51191">MHADSFLTTKYTSFNRSLHKTRSYSFQQHSVDNARPNLNQKKEIENNRQQHHSVNYLQQIPQNIQIIALFQKPIIEQLLLRQSDLYLKQFKIQLSLILDQGNLQQFQALICMTADILLKIKDFNNACYYYNQYRILNTLTKNHSEKAVSFIGLANCATEVKMNKEALLLLKKALQYSWLCKEHEIQIYERMAINYYYLGQIEDQLYFHERGLLGVFEAEDSPIKKFSCEALRDQLRKNVIEIKSLCPQLLNYLNLPILSENELNNKNPNCMRRFHTKKQIIYTAQEQIEVILRNCDEFQFQINTPRYQRLIQYEPQKKQTEEFRHPLVTKTSYSKEKRVYDITDSTIYKLPFEVQVNNRIEHPYIFEDINSKMYKQLRTRNPNKKFGLRNKVLLNHQNREDFHYQKNGACLYRQIQAIFKKYAYLFT</sequence>
<dbReference type="OMA" id="YERMAIN"/>
<organism evidence="1 2">
    <name type="scientific">Paramecium primaurelia</name>
    <dbReference type="NCBI Taxonomy" id="5886"/>
    <lineage>
        <taxon>Eukaryota</taxon>
        <taxon>Sar</taxon>
        <taxon>Alveolata</taxon>
        <taxon>Ciliophora</taxon>
        <taxon>Intramacronucleata</taxon>
        <taxon>Oligohymenophorea</taxon>
        <taxon>Peniculida</taxon>
        <taxon>Parameciidae</taxon>
        <taxon>Paramecium</taxon>
    </lineage>
</organism>
<accession>A0A8S1K4K0</accession>
<gene>
    <name evidence="1" type="ORF">PPRIM_AZ9-3.1.T0120122</name>
</gene>
<evidence type="ECO:0000313" key="1">
    <source>
        <dbReference type="EMBL" id="CAD8047810.1"/>
    </source>
</evidence>
<evidence type="ECO:0000313" key="2">
    <source>
        <dbReference type="Proteomes" id="UP000688137"/>
    </source>
</evidence>
<reference evidence="1" key="1">
    <citation type="submission" date="2021-01" db="EMBL/GenBank/DDBJ databases">
        <authorList>
            <consortium name="Genoscope - CEA"/>
            <person name="William W."/>
        </authorList>
    </citation>
    <scope>NUCLEOTIDE SEQUENCE</scope>
</reference>
<proteinExistence type="predicted"/>
<keyword evidence="2" id="KW-1185">Reference proteome</keyword>